<dbReference type="GO" id="GO:0016780">
    <property type="term" value="F:phosphotransferase activity, for other substituted phosphate groups"/>
    <property type="evidence" value="ECO:0007669"/>
    <property type="project" value="InterPro"/>
</dbReference>
<comment type="similarity">
    <text evidence="2">Belongs to the CDP-alcohol phosphatidyltransferase class-I family.</text>
</comment>
<keyword evidence="1 2" id="KW-0808">Transferase</keyword>
<dbReference type="GO" id="GO:0008654">
    <property type="term" value="P:phospholipid biosynthetic process"/>
    <property type="evidence" value="ECO:0007669"/>
    <property type="project" value="InterPro"/>
</dbReference>
<dbReference type="InterPro" id="IPR043130">
    <property type="entry name" value="CDP-OH_PTrfase_TM_dom"/>
</dbReference>
<dbReference type="STRING" id="261654.GA0070611_2056"/>
<dbReference type="PROSITE" id="PS00379">
    <property type="entry name" value="CDP_ALCOHOL_P_TRANSF"/>
    <property type="match status" value="1"/>
</dbReference>
<dbReference type="AlphaFoldDB" id="A0A1A8ZFQ9"/>
<feature type="transmembrane region" description="Helical" evidence="4">
    <location>
        <begin position="87"/>
        <end position="106"/>
    </location>
</feature>
<dbReference type="EMBL" id="LT594323">
    <property type="protein sequence ID" value="SBT42673.1"/>
    <property type="molecule type" value="Genomic_DNA"/>
</dbReference>
<dbReference type="Proteomes" id="UP000199385">
    <property type="component" value="Chromosome I"/>
</dbReference>
<dbReference type="RefSeq" id="WP_091661466.1">
    <property type="nucleotide sequence ID" value="NZ_LT594323.1"/>
</dbReference>
<keyword evidence="6" id="KW-1185">Reference proteome</keyword>
<evidence type="ECO:0000256" key="4">
    <source>
        <dbReference type="SAM" id="Phobius"/>
    </source>
</evidence>
<accession>A0A1A8ZFQ9</accession>
<gene>
    <name evidence="5" type="ORF">GA0070611_2056</name>
</gene>
<reference evidence="6" key="1">
    <citation type="submission" date="2016-06" db="EMBL/GenBank/DDBJ databases">
        <authorList>
            <person name="Varghese N."/>
            <person name="Submissions Spin"/>
        </authorList>
    </citation>
    <scope>NUCLEOTIDE SEQUENCE [LARGE SCALE GENOMIC DNA]</scope>
    <source>
        <strain evidence="6">DSM 44815</strain>
    </source>
</reference>
<protein>
    <submittedName>
        <fullName evidence="5">Phosphatidylglycerophosphate synthase</fullName>
    </submittedName>
</protein>
<dbReference type="GO" id="GO:0016020">
    <property type="term" value="C:membrane"/>
    <property type="evidence" value="ECO:0007669"/>
    <property type="project" value="InterPro"/>
</dbReference>
<keyword evidence="4" id="KW-1133">Transmembrane helix</keyword>
<keyword evidence="4" id="KW-0472">Membrane</keyword>
<feature type="region of interest" description="Disordered" evidence="3">
    <location>
        <begin position="265"/>
        <end position="288"/>
    </location>
</feature>
<dbReference type="Pfam" id="PF01066">
    <property type="entry name" value="CDP-OH_P_transf"/>
    <property type="match status" value="1"/>
</dbReference>
<keyword evidence="4" id="KW-0812">Transmembrane</keyword>
<dbReference type="OrthoDB" id="9782011at2"/>
<dbReference type="InterPro" id="IPR000462">
    <property type="entry name" value="CDP-OH_P_trans"/>
</dbReference>
<evidence type="ECO:0000256" key="1">
    <source>
        <dbReference type="ARBA" id="ARBA00022679"/>
    </source>
</evidence>
<name>A0A1A8ZFQ9_9ACTN</name>
<sequence>MSTVRNGRLAAPVTQFLVLAALAGTVGLGVPGWLAGLTYASVLGALLGRGLRAADAARPGPADLVTLTRALLVGGVLALVVDAGTGPAPVAVLVPLTVVALALDWVDGRVARRTGTASALGARFDMEVDAFLILVLSAHLAPSVGGWVLAIGAMRYAFVAASWVLPWMRRPLPPRYWRKVVAAAQGILLTVAASRLLPGPQLVPAAAALALLVESFGRDVHWLWRHRPAATPADRPAAATVIVGVRPAGLDGPATRLVLEPTARAAHPAGPAARPVPPVARVPAHQPV</sequence>
<dbReference type="InterPro" id="IPR048254">
    <property type="entry name" value="CDP_ALCOHOL_P_TRANSF_CS"/>
</dbReference>
<evidence type="ECO:0000256" key="3">
    <source>
        <dbReference type="SAM" id="MobiDB-lite"/>
    </source>
</evidence>
<evidence type="ECO:0000313" key="5">
    <source>
        <dbReference type="EMBL" id="SBT42673.1"/>
    </source>
</evidence>
<proteinExistence type="inferred from homology"/>
<organism evidence="5 6">
    <name type="scientific">Micromonospora auratinigra</name>
    <dbReference type="NCBI Taxonomy" id="261654"/>
    <lineage>
        <taxon>Bacteria</taxon>
        <taxon>Bacillati</taxon>
        <taxon>Actinomycetota</taxon>
        <taxon>Actinomycetes</taxon>
        <taxon>Micromonosporales</taxon>
        <taxon>Micromonosporaceae</taxon>
        <taxon>Micromonospora</taxon>
    </lineage>
</organism>
<evidence type="ECO:0000313" key="6">
    <source>
        <dbReference type="Proteomes" id="UP000199385"/>
    </source>
</evidence>
<evidence type="ECO:0000256" key="2">
    <source>
        <dbReference type="RuleBase" id="RU003750"/>
    </source>
</evidence>
<dbReference type="PATRIC" id="fig|261654.4.peg.2094"/>
<dbReference type="Gene3D" id="1.20.120.1760">
    <property type="match status" value="1"/>
</dbReference>